<dbReference type="RefSeq" id="WP_244349861.1">
    <property type="nucleotide sequence ID" value="NZ_JAFIRA010000012.1"/>
</dbReference>
<evidence type="ECO:0000256" key="1">
    <source>
        <dbReference type="SAM" id="Phobius"/>
    </source>
</evidence>
<feature type="transmembrane region" description="Helical" evidence="1">
    <location>
        <begin position="158"/>
        <end position="174"/>
    </location>
</feature>
<name>A0ABT0C9Y7_THEVL</name>
<gene>
    <name evidence="2" type="ORF">JX360_06660</name>
</gene>
<feature type="transmembrane region" description="Helical" evidence="1">
    <location>
        <begin position="134"/>
        <end position="152"/>
    </location>
</feature>
<protein>
    <submittedName>
        <fullName evidence="2">Uncharacterized protein</fullName>
    </submittedName>
</protein>
<dbReference type="EMBL" id="JAFIRA010000012">
    <property type="protein sequence ID" value="MCJ2542588.1"/>
    <property type="molecule type" value="Genomic_DNA"/>
</dbReference>
<dbReference type="Proteomes" id="UP000830835">
    <property type="component" value="Unassembled WGS sequence"/>
</dbReference>
<sequence>MQTETLASPAPFWNICRRVYLVWAVLLLMGFAATQFHQEASINWLWLVISLLGLGYMVRQTSLPEFRAAGLVHLYFVGLVWTLVIALGMVLSVLPFVGRTALASLSQYLGVFWLFQMGLGHWLNGMVDPPRRPYWITGGIQILAGIVCLVWGLEWQFLVAGGVGALAMLLLIPLH</sequence>
<feature type="transmembrane region" description="Helical" evidence="1">
    <location>
        <begin position="100"/>
        <end position="122"/>
    </location>
</feature>
<feature type="transmembrane region" description="Helical" evidence="1">
    <location>
        <begin position="42"/>
        <end position="59"/>
    </location>
</feature>
<comment type="caution">
    <text evidence="2">The sequence shown here is derived from an EMBL/GenBank/DDBJ whole genome shotgun (WGS) entry which is preliminary data.</text>
</comment>
<evidence type="ECO:0000313" key="3">
    <source>
        <dbReference type="Proteomes" id="UP000830835"/>
    </source>
</evidence>
<keyword evidence="1" id="KW-0812">Transmembrane</keyword>
<accession>A0ABT0C9Y7</accession>
<feature type="transmembrane region" description="Helical" evidence="1">
    <location>
        <begin position="71"/>
        <end position="94"/>
    </location>
</feature>
<evidence type="ECO:0000313" key="2">
    <source>
        <dbReference type="EMBL" id="MCJ2542588.1"/>
    </source>
</evidence>
<keyword evidence="1" id="KW-0472">Membrane</keyword>
<keyword evidence="3" id="KW-1185">Reference proteome</keyword>
<organism evidence="2 3">
    <name type="scientific">Thermostichus vulcanus str. 'Rupite'</name>
    <dbReference type="NCBI Taxonomy" id="2813851"/>
    <lineage>
        <taxon>Bacteria</taxon>
        <taxon>Bacillati</taxon>
        <taxon>Cyanobacteriota</taxon>
        <taxon>Cyanophyceae</taxon>
        <taxon>Thermostichales</taxon>
        <taxon>Thermostichaceae</taxon>
        <taxon>Thermostichus</taxon>
    </lineage>
</organism>
<reference evidence="2" key="1">
    <citation type="submission" date="2021-02" db="EMBL/GenBank/DDBJ databases">
        <title>The CRISPR/cas machinery reduction and long-range gene transfer in the hot spring cyanobacterium Synechococcus.</title>
        <authorList>
            <person name="Dvorak P."/>
            <person name="Jahodarova E."/>
            <person name="Hasler P."/>
            <person name="Poulickova A."/>
        </authorList>
    </citation>
    <scope>NUCLEOTIDE SEQUENCE</scope>
    <source>
        <strain evidence="2">Rupite</strain>
    </source>
</reference>
<proteinExistence type="predicted"/>
<feature type="transmembrane region" description="Helical" evidence="1">
    <location>
        <begin position="20"/>
        <end position="36"/>
    </location>
</feature>
<keyword evidence="1" id="KW-1133">Transmembrane helix</keyword>